<sequence length="183" mass="20966">MGTEQRRGEEVSLNILFWNANGILQQEHEFRQLLETYGVDIAPICETHLAELKKMRFSRYEMYRNDRTRGRGGGAAMLVRSSLTHYQTCLPAMGYIESTSIVIPTGRKQIVFTAVYRSPVRITRTDILFLVNAACRQLSMEQDFMDKKRMVSLAVTLPNETSVALDCDVTLRHIMLQLDNAPY</sequence>
<evidence type="ECO:0000313" key="1">
    <source>
        <dbReference type="EMBL" id="CAD7416127.1"/>
    </source>
</evidence>
<proteinExistence type="predicted"/>
<gene>
    <name evidence="1" type="ORF">TPSB3V08_LOCUS10817</name>
</gene>
<dbReference type="InterPro" id="IPR036691">
    <property type="entry name" value="Endo/exonu/phosph_ase_sf"/>
</dbReference>
<protein>
    <submittedName>
        <fullName evidence="1">Uncharacterized protein</fullName>
    </submittedName>
</protein>
<dbReference type="Gene3D" id="3.60.10.10">
    <property type="entry name" value="Endonuclease/exonuclease/phosphatase"/>
    <property type="match status" value="1"/>
</dbReference>
<dbReference type="AlphaFoldDB" id="A0A7R9HCN1"/>
<accession>A0A7R9HCN1</accession>
<dbReference type="SUPFAM" id="SSF56219">
    <property type="entry name" value="DNase I-like"/>
    <property type="match status" value="1"/>
</dbReference>
<organism evidence="1">
    <name type="scientific">Timema poppense</name>
    <name type="common">Walking stick</name>
    <dbReference type="NCBI Taxonomy" id="170557"/>
    <lineage>
        <taxon>Eukaryota</taxon>
        <taxon>Metazoa</taxon>
        <taxon>Ecdysozoa</taxon>
        <taxon>Arthropoda</taxon>
        <taxon>Hexapoda</taxon>
        <taxon>Insecta</taxon>
        <taxon>Pterygota</taxon>
        <taxon>Neoptera</taxon>
        <taxon>Polyneoptera</taxon>
        <taxon>Phasmatodea</taxon>
        <taxon>Timematodea</taxon>
        <taxon>Timematoidea</taxon>
        <taxon>Timematidae</taxon>
        <taxon>Timema</taxon>
    </lineage>
</organism>
<reference evidence="1" key="1">
    <citation type="submission" date="2020-11" db="EMBL/GenBank/DDBJ databases">
        <authorList>
            <person name="Tran Van P."/>
        </authorList>
    </citation>
    <scope>NUCLEOTIDE SEQUENCE</scope>
</reference>
<dbReference type="EMBL" id="OD010505">
    <property type="protein sequence ID" value="CAD7416127.1"/>
    <property type="molecule type" value="Genomic_DNA"/>
</dbReference>
<name>A0A7R9HCN1_TIMPO</name>